<keyword evidence="5" id="KW-1185">Reference proteome</keyword>
<dbReference type="InterPro" id="IPR011006">
    <property type="entry name" value="CheY-like_superfamily"/>
</dbReference>
<protein>
    <submittedName>
        <fullName evidence="4">LytTR family DNA-binding domain-containing protein</fullName>
    </submittedName>
</protein>
<feature type="domain" description="HTH LytTR-type" evidence="3">
    <location>
        <begin position="147"/>
        <end position="250"/>
    </location>
</feature>
<evidence type="ECO:0000313" key="5">
    <source>
        <dbReference type="Proteomes" id="UP001500936"/>
    </source>
</evidence>
<organism evidence="4 5">
    <name type="scientific">Nibrella viscosa</name>
    <dbReference type="NCBI Taxonomy" id="1084524"/>
    <lineage>
        <taxon>Bacteria</taxon>
        <taxon>Pseudomonadati</taxon>
        <taxon>Bacteroidota</taxon>
        <taxon>Cytophagia</taxon>
        <taxon>Cytophagales</taxon>
        <taxon>Spirosomataceae</taxon>
        <taxon>Nibrella</taxon>
    </lineage>
</organism>
<dbReference type="EMBL" id="BAABHB010000016">
    <property type="protein sequence ID" value="GAA4418212.1"/>
    <property type="molecule type" value="Genomic_DNA"/>
</dbReference>
<dbReference type="InterPro" id="IPR001789">
    <property type="entry name" value="Sig_transdc_resp-reg_receiver"/>
</dbReference>
<reference evidence="5" key="1">
    <citation type="journal article" date="2019" name="Int. J. Syst. Evol. Microbiol.">
        <title>The Global Catalogue of Microorganisms (GCM) 10K type strain sequencing project: providing services to taxonomists for standard genome sequencing and annotation.</title>
        <authorList>
            <consortium name="The Broad Institute Genomics Platform"/>
            <consortium name="The Broad Institute Genome Sequencing Center for Infectious Disease"/>
            <person name="Wu L."/>
            <person name="Ma J."/>
        </authorList>
    </citation>
    <scope>NUCLEOTIDE SEQUENCE [LARGE SCALE GENOMIC DNA]</scope>
    <source>
        <strain evidence="5">JCM 17925</strain>
    </source>
</reference>
<dbReference type="SUPFAM" id="SSF52172">
    <property type="entry name" value="CheY-like"/>
    <property type="match status" value="1"/>
</dbReference>
<gene>
    <name evidence="4" type="ORF">GCM10023187_51400</name>
</gene>
<dbReference type="Pfam" id="PF04397">
    <property type="entry name" value="LytTR"/>
    <property type="match status" value="1"/>
</dbReference>
<proteinExistence type="predicted"/>
<evidence type="ECO:0000256" key="1">
    <source>
        <dbReference type="PROSITE-ProRule" id="PRU00169"/>
    </source>
</evidence>
<keyword evidence="4" id="KW-0238">DNA-binding</keyword>
<dbReference type="GO" id="GO:0003677">
    <property type="term" value="F:DNA binding"/>
    <property type="evidence" value="ECO:0007669"/>
    <property type="project" value="UniProtKB-KW"/>
</dbReference>
<dbReference type="PANTHER" id="PTHR37299:SF1">
    <property type="entry name" value="STAGE 0 SPORULATION PROTEIN A HOMOLOG"/>
    <property type="match status" value="1"/>
</dbReference>
<keyword evidence="1" id="KW-0597">Phosphoprotein</keyword>
<accession>A0ABP8KYN8</accession>
<evidence type="ECO:0000259" key="2">
    <source>
        <dbReference type="PROSITE" id="PS50110"/>
    </source>
</evidence>
<dbReference type="SMART" id="SM00448">
    <property type="entry name" value="REC"/>
    <property type="match status" value="1"/>
</dbReference>
<name>A0ABP8KYN8_9BACT</name>
<dbReference type="Gene3D" id="2.40.50.1020">
    <property type="entry name" value="LytTr DNA-binding domain"/>
    <property type="match status" value="1"/>
</dbReference>
<dbReference type="PROSITE" id="PS50930">
    <property type="entry name" value="HTH_LYTTR"/>
    <property type="match status" value="1"/>
</dbReference>
<sequence>MNVILIDDERPALITLRHKLLKYNSPINIVAMCEEPEDGLAQINRLKPDVVFLDVEMPGMNGFDLLEQLPALDFEVVFTTAHDEFTIQAIRVSAFDYLLKPVDEEELRKTLDRLTACLKEKVDRNHFREFQHLLKSLRGEPEKVKKLPIATMDGILLLPLSDIIRIEAMGSYTAFYCSRKQKIVASKSIAEFDHLCDTETFFKVHKSHIINLNFVEKYIRGEGGSVILADGSEVGVSRRSKAELLERLFLK</sequence>
<dbReference type="RefSeq" id="WP_345270926.1">
    <property type="nucleotide sequence ID" value="NZ_BAABHB010000016.1"/>
</dbReference>
<dbReference type="PROSITE" id="PS50110">
    <property type="entry name" value="RESPONSE_REGULATORY"/>
    <property type="match status" value="1"/>
</dbReference>
<dbReference type="InterPro" id="IPR046947">
    <property type="entry name" value="LytR-like"/>
</dbReference>
<comment type="caution">
    <text evidence="4">The sequence shown here is derived from an EMBL/GenBank/DDBJ whole genome shotgun (WGS) entry which is preliminary data.</text>
</comment>
<dbReference type="Gene3D" id="3.40.50.2300">
    <property type="match status" value="1"/>
</dbReference>
<dbReference type="PANTHER" id="PTHR37299">
    <property type="entry name" value="TRANSCRIPTIONAL REGULATOR-RELATED"/>
    <property type="match status" value="1"/>
</dbReference>
<evidence type="ECO:0000259" key="3">
    <source>
        <dbReference type="PROSITE" id="PS50930"/>
    </source>
</evidence>
<feature type="domain" description="Response regulatory" evidence="2">
    <location>
        <begin position="2"/>
        <end position="115"/>
    </location>
</feature>
<dbReference type="Pfam" id="PF00072">
    <property type="entry name" value="Response_reg"/>
    <property type="match status" value="1"/>
</dbReference>
<feature type="modified residue" description="4-aspartylphosphate" evidence="1">
    <location>
        <position position="54"/>
    </location>
</feature>
<dbReference type="SMART" id="SM00850">
    <property type="entry name" value="LytTR"/>
    <property type="match status" value="1"/>
</dbReference>
<dbReference type="Proteomes" id="UP001500936">
    <property type="component" value="Unassembled WGS sequence"/>
</dbReference>
<evidence type="ECO:0000313" key="4">
    <source>
        <dbReference type="EMBL" id="GAA4418212.1"/>
    </source>
</evidence>
<dbReference type="InterPro" id="IPR007492">
    <property type="entry name" value="LytTR_DNA-bd_dom"/>
</dbReference>